<dbReference type="Gene3D" id="2.60.120.260">
    <property type="entry name" value="Galactose-binding domain-like"/>
    <property type="match status" value="1"/>
</dbReference>
<dbReference type="KEGG" id="lgi:LOTGIDRAFT_78305"/>
<organism evidence="2 3">
    <name type="scientific">Lottia gigantea</name>
    <name type="common">Giant owl limpet</name>
    <dbReference type="NCBI Taxonomy" id="225164"/>
    <lineage>
        <taxon>Eukaryota</taxon>
        <taxon>Metazoa</taxon>
        <taxon>Spiralia</taxon>
        <taxon>Lophotrochozoa</taxon>
        <taxon>Mollusca</taxon>
        <taxon>Gastropoda</taxon>
        <taxon>Patellogastropoda</taxon>
        <taxon>Lottioidea</taxon>
        <taxon>Lottiidae</taxon>
        <taxon>Lottia</taxon>
    </lineage>
</organism>
<keyword evidence="3" id="KW-1185">Reference proteome</keyword>
<dbReference type="GeneID" id="20252333"/>
<dbReference type="PANTHER" id="PTHR24543:SF325">
    <property type="entry name" value="F5_8 TYPE C DOMAIN-CONTAINING PROTEIN"/>
    <property type="match status" value="1"/>
</dbReference>
<dbReference type="HOGENOM" id="CLU_030066_5_0_1"/>
<accession>V3ZI17</accession>
<dbReference type="SUPFAM" id="SSF49785">
    <property type="entry name" value="Galactose-binding domain-like"/>
    <property type="match status" value="1"/>
</dbReference>
<feature type="domain" description="F5/8 type C" evidence="1">
    <location>
        <begin position="1"/>
        <end position="109"/>
    </location>
</feature>
<dbReference type="AlphaFoldDB" id="V3ZI17"/>
<proteinExistence type="predicted"/>
<feature type="non-terminal residue" evidence="2">
    <location>
        <position position="109"/>
    </location>
</feature>
<gene>
    <name evidence="2" type="ORF">LOTGIDRAFT_78305</name>
</gene>
<evidence type="ECO:0000313" key="3">
    <source>
        <dbReference type="Proteomes" id="UP000030746"/>
    </source>
</evidence>
<dbReference type="Pfam" id="PF00754">
    <property type="entry name" value="F5_F8_type_C"/>
    <property type="match status" value="1"/>
</dbReference>
<dbReference type="STRING" id="225164.V3ZI17"/>
<protein>
    <recommendedName>
        <fullName evidence="1">F5/8 type C domain-containing protein</fullName>
    </recommendedName>
</protein>
<dbReference type="Proteomes" id="UP000030746">
    <property type="component" value="Unassembled WGS sequence"/>
</dbReference>
<dbReference type="InterPro" id="IPR000421">
    <property type="entry name" value="FA58C"/>
</dbReference>
<reference evidence="2 3" key="1">
    <citation type="journal article" date="2013" name="Nature">
        <title>Insights into bilaterian evolution from three spiralian genomes.</title>
        <authorList>
            <person name="Simakov O."/>
            <person name="Marletaz F."/>
            <person name="Cho S.J."/>
            <person name="Edsinger-Gonzales E."/>
            <person name="Havlak P."/>
            <person name="Hellsten U."/>
            <person name="Kuo D.H."/>
            <person name="Larsson T."/>
            <person name="Lv J."/>
            <person name="Arendt D."/>
            <person name="Savage R."/>
            <person name="Osoegawa K."/>
            <person name="de Jong P."/>
            <person name="Grimwood J."/>
            <person name="Chapman J.A."/>
            <person name="Shapiro H."/>
            <person name="Aerts A."/>
            <person name="Otillar R.P."/>
            <person name="Terry A.Y."/>
            <person name="Boore J.L."/>
            <person name="Grigoriev I.V."/>
            <person name="Lindberg D.R."/>
            <person name="Seaver E.C."/>
            <person name="Weisblat D.A."/>
            <person name="Putnam N.H."/>
            <person name="Rokhsar D.S."/>
        </authorList>
    </citation>
    <scope>NUCLEOTIDE SEQUENCE [LARGE SCALE GENOMIC DNA]</scope>
</reference>
<dbReference type="CTD" id="20252333"/>
<evidence type="ECO:0000313" key="2">
    <source>
        <dbReference type="EMBL" id="ESO83832.1"/>
    </source>
</evidence>
<dbReference type="RefSeq" id="XP_009065406.1">
    <property type="nucleotide sequence ID" value="XM_009067158.1"/>
</dbReference>
<feature type="non-terminal residue" evidence="2">
    <location>
        <position position="1"/>
    </location>
</feature>
<dbReference type="PROSITE" id="PS50022">
    <property type="entry name" value="FA58C_3"/>
    <property type="match status" value="1"/>
</dbReference>
<name>V3ZI17_LOTGI</name>
<dbReference type="InterPro" id="IPR008979">
    <property type="entry name" value="Galactose-bd-like_sf"/>
</dbReference>
<dbReference type="EMBL" id="KB203567">
    <property type="protein sequence ID" value="ESO83832.1"/>
    <property type="molecule type" value="Genomic_DNA"/>
</dbReference>
<dbReference type="OMA" id="THARLNN"/>
<dbReference type="PANTHER" id="PTHR24543">
    <property type="entry name" value="MULTICOPPER OXIDASE-RELATED"/>
    <property type="match status" value="1"/>
</dbReference>
<dbReference type="OrthoDB" id="10028859at2759"/>
<evidence type="ECO:0000259" key="1">
    <source>
        <dbReference type="PROSITE" id="PS50022"/>
    </source>
</evidence>
<sequence>GWWSPLRNDILQTITANFYTIMIVKAISTMGRPDNTQWVTQYKLQYQLDMLSPWYTYQDPPGTDKIFSANKNGRSSITNTLAFPIEAKSIRLNPVAWHSGIALKWEILG</sequence>